<evidence type="ECO:0008006" key="3">
    <source>
        <dbReference type="Google" id="ProtNLM"/>
    </source>
</evidence>
<reference evidence="1 2" key="1">
    <citation type="submission" date="2016-10" db="EMBL/GenBank/DDBJ databases">
        <authorList>
            <person name="de Groot N.N."/>
        </authorList>
    </citation>
    <scope>NUCLEOTIDE SEQUENCE [LARGE SCALE GENOMIC DNA]</scope>
    <source>
        <strain evidence="1 2">CGMCC 4.1877</strain>
    </source>
</reference>
<dbReference type="RefSeq" id="WP_143105361.1">
    <property type="nucleotide sequence ID" value="NZ_FOUY01000011.1"/>
</dbReference>
<keyword evidence="2" id="KW-1185">Reference proteome</keyword>
<dbReference type="Proteomes" id="UP000199614">
    <property type="component" value="Unassembled WGS sequence"/>
</dbReference>
<evidence type="ECO:0000313" key="1">
    <source>
        <dbReference type="EMBL" id="SFN26008.1"/>
    </source>
</evidence>
<accession>A0A1I4XJ87</accession>
<sequence>MTTVFEHRIVKFSLGWKGFDHEEMERRLNDLGREGWEAVSSLQPSIGAAPTDILVLLKRAR</sequence>
<dbReference type="Pfam" id="PF13783">
    <property type="entry name" value="DUF4177"/>
    <property type="match status" value="1"/>
</dbReference>
<evidence type="ECO:0000313" key="2">
    <source>
        <dbReference type="Proteomes" id="UP000199614"/>
    </source>
</evidence>
<gene>
    <name evidence="1" type="ORF">SAMN05216207_101193</name>
</gene>
<name>A0A1I4XJ87_PSUAM</name>
<proteinExistence type="predicted"/>
<dbReference type="AlphaFoldDB" id="A0A1I4XJ87"/>
<dbReference type="OrthoDB" id="3577415at2"/>
<organism evidence="1 2">
    <name type="scientific">Pseudonocardia ammonioxydans</name>
    <dbReference type="NCBI Taxonomy" id="260086"/>
    <lineage>
        <taxon>Bacteria</taxon>
        <taxon>Bacillati</taxon>
        <taxon>Actinomycetota</taxon>
        <taxon>Actinomycetes</taxon>
        <taxon>Pseudonocardiales</taxon>
        <taxon>Pseudonocardiaceae</taxon>
        <taxon>Pseudonocardia</taxon>
    </lineage>
</organism>
<dbReference type="STRING" id="260086.SAMN05216207_101193"/>
<dbReference type="InterPro" id="IPR025234">
    <property type="entry name" value="YjzH-like"/>
</dbReference>
<protein>
    <recommendedName>
        <fullName evidence="3">DUF4177 domain-containing protein</fullName>
    </recommendedName>
</protein>
<dbReference type="EMBL" id="FOUY01000011">
    <property type="protein sequence ID" value="SFN26008.1"/>
    <property type="molecule type" value="Genomic_DNA"/>
</dbReference>